<evidence type="ECO:0000259" key="6">
    <source>
        <dbReference type="SMART" id="SM00976"/>
    </source>
</evidence>
<dbReference type="GO" id="GO:0098505">
    <property type="term" value="F:G-rich strand telomeric DNA binding"/>
    <property type="evidence" value="ECO:0007669"/>
    <property type="project" value="TreeGrafter"/>
</dbReference>
<dbReference type="InterPro" id="IPR053979">
    <property type="entry name" value="TEBP-like_OB2"/>
</dbReference>
<proteinExistence type="predicted"/>
<organism evidence="7">
    <name type="scientific">Eschaneustyla sp. LCW-2005</name>
    <dbReference type="NCBI Taxonomy" id="354329"/>
    <lineage>
        <taxon>Eukaryota</taxon>
        <taxon>Sar</taxon>
        <taxon>Alveolata</taxon>
        <taxon>Ciliophora</taxon>
        <taxon>Intramacronucleata</taxon>
        <taxon>Spirotrichea</taxon>
        <taxon>Stichotrichia</taxon>
        <taxon>Urostylida</taxon>
        <taxon>Urostylidae</taxon>
        <taxon>Eschaneustyla</taxon>
    </lineage>
</organism>
<dbReference type="GO" id="GO:0016233">
    <property type="term" value="P:telomere capping"/>
    <property type="evidence" value="ECO:0007669"/>
    <property type="project" value="InterPro"/>
</dbReference>
<evidence type="ECO:0000256" key="5">
    <source>
        <dbReference type="SAM" id="MobiDB-lite"/>
    </source>
</evidence>
<dbReference type="PIRSF" id="PIRSF015848">
    <property type="entry name" value="TEBP_alpha"/>
    <property type="match status" value="1"/>
</dbReference>
<keyword evidence="2" id="KW-0158">Chromosome</keyword>
<protein>
    <submittedName>
        <fullName evidence="7">Alpha telomere-binding protein</fullName>
    </submittedName>
</protein>
<feature type="domain" description="Telomeric single stranded DNA binding POT1/Cdc13" evidence="6">
    <location>
        <begin position="34"/>
        <end position="194"/>
    </location>
</feature>
<dbReference type="InterPro" id="IPR003415">
    <property type="entry name" value="Telomere-bd_alpha"/>
</dbReference>
<reference evidence="7" key="1">
    <citation type="journal article" date="2006" name="Mol. Biol. Evol.">
        <title>Evolution of programmed DNA rearrangements in a scrambled gene.</title>
        <authorList>
            <person name="Wong L.C."/>
            <person name="Landweber L.F."/>
        </authorList>
    </citation>
    <scope>NUCLEOTIDE SEQUENCE</scope>
</reference>
<evidence type="ECO:0000256" key="3">
    <source>
        <dbReference type="ARBA" id="ARBA00022895"/>
    </source>
</evidence>
<dbReference type="Pfam" id="PF02765">
    <property type="entry name" value="POT1"/>
    <property type="match status" value="2"/>
</dbReference>
<feature type="compositionally biased region" description="Basic and acidic residues" evidence="5">
    <location>
        <begin position="18"/>
        <end position="30"/>
    </location>
</feature>
<sequence length="490" mass="55579">MSTGKKASSRSTSKKGGAQKEQKAKAEKKQKYDYVELAKASLTSGESQNFYGVIIDATFPYKTNKDKYICSLKVVDPSQHIKGLKGTGDGNDYATVVLYAKEFKDLPIVSRIGDIIRVHRATLRLHNHQRQFNASIFFNSSWSLFSTDKKTPAQEAGGAEGQQNENVPYQFSGKHYTFEKHEGAILSNLRKWASQYISSSNVVTTDMYVPLNKVQSEKGDFDVLAKIIHIHELDEYANELKLKDTTNQVWYTLALKTKFPHIRSGDVIRIRSATVDETATTKKVLNLSHYSNILTFLSNSKLAKELRGKIHDDHDKAAKGKVQHAAVVLTEVDKKWQNHPITPLHELFHEADNDPELSKETTFRTNFTVTKIEPVDVREWSKAYDKKTKKATSLKGQKGGSGFIYQVQFLVKDVSTLLNNNTYRILLYTHDGLGANFFNGQQASNLHTNDANRKKLEEYAERLTSFNSWVDAVVEKRNGFYFIKDTKLNF</sequence>
<dbReference type="GO" id="GO:0010521">
    <property type="term" value="F:telomerase inhibitor activity"/>
    <property type="evidence" value="ECO:0007669"/>
    <property type="project" value="TreeGrafter"/>
</dbReference>
<dbReference type="EMBL" id="DQ238011">
    <property type="protein sequence ID" value="ABC47330.1"/>
    <property type="molecule type" value="Genomic_DNA"/>
</dbReference>
<dbReference type="SMART" id="SM00976">
    <property type="entry name" value="Telo_bind"/>
    <property type="match status" value="1"/>
</dbReference>
<keyword evidence="4" id="KW-0238">DNA-binding</keyword>
<dbReference type="Pfam" id="PF22236">
    <property type="entry name" value="TEBP_OB2-like"/>
    <property type="match status" value="1"/>
</dbReference>
<keyword evidence="3" id="KW-0779">Telomere</keyword>
<evidence type="ECO:0000313" key="7">
    <source>
        <dbReference type="EMBL" id="ABC47330.1"/>
    </source>
</evidence>
<dbReference type="InterPro" id="IPR012340">
    <property type="entry name" value="NA-bd_OB-fold"/>
</dbReference>
<feature type="compositionally biased region" description="Polar residues" evidence="5">
    <location>
        <begin position="1"/>
        <end position="11"/>
    </location>
</feature>
<name>Q2Q1P8_9SPIT</name>
<evidence type="ECO:0000256" key="1">
    <source>
        <dbReference type="ARBA" id="ARBA00004574"/>
    </source>
</evidence>
<comment type="subcellular location">
    <subcellularLocation>
        <location evidence="1">Chromosome</location>
        <location evidence="1">Telomere</location>
    </subcellularLocation>
</comment>
<dbReference type="Gene3D" id="2.40.50.140">
    <property type="entry name" value="Nucleic acid-binding proteins"/>
    <property type="match status" value="3"/>
</dbReference>
<dbReference type="GO" id="GO:0032210">
    <property type="term" value="P:regulation of telomere maintenance via telomerase"/>
    <property type="evidence" value="ECO:0007669"/>
    <property type="project" value="TreeGrafter"/>
</dbReference>
<dbReference type="InterPro" id="IPR028389">
    <property type="entry name" value="POT1"/>
</dbReference>
<dbReference type="SUPFAM" id="SSF50249">
    <property type="entry name" value="Nucleic acid-binding proteins"/>
    <property type="match status" value="3"/>
</dbReference>
<dbReference type="PANTHER" id="PTHR14513">
    <property type="entry name" value="PROTECTION OF TELOMERES 1"/>
    <property type="match status" value="1"/>
</dbReference>
<dbReference type="InterPro" id="IPR011564">
    <property type="entry name" value="Telomer_end-bd_POT1/Cdc13"/>
</dbReference>
<evidence type="ECO:0000256" key="4">
    <source>
        <dbReference type="ARBA" id="ARBA00023125"/>
    </source>
</evidence>
<evidence type="ECO:0000256" key="2">
    <source>
        <dbReference type="ARBA" id="ARBA00022454"/>
    </source>
</evidence>
<feature type="region of interest" description="Disordered" evidence="5">
    <location>
        <begin position="1"/>
        <end position="30"/>
    </location>
</feature>
<dbReference type="AlphaFoldDB" id="Q2Q1P8"/>
<dbReference type="CDD" id="cd04497">
    <property type="entry name" value="hPOT1_OB1_like"/>
    <property type="match status" value="1"/>
</dbReference>
<dbReference type="GO" id="GO:0000783">
    <property type="term" value="C:nuclear telomere cap complex"/>
    <property type="evidence" value="ECO:0007669"/>
    <property type="project" value="TreeGrafter"/>
</dbReference>
<accession>Q2Q1P8</accession>
<dbReference type="PANTHER" id="PTHR14513:SF0">
    <property type="entry name" value="PROTECTION OF TELOMERES PROTEIN 1"/>
    <property type="match status" value="1"/>
</dbReference>